<dbReference type="CDD" id="cd02440">
    <property type="entry name" value="AdoMet_MTases"/>
    <property type="match status" value="1"/>
</dbReference>
<evidence type="ECO:0000256" key="8">
    <source>
        <dbReference type="PROSITE-ProRule" id="PRU01026"/>
    </source>
</evidence>
<dbReference type="InterPro" id="IPR001737">
    <property type="entry name" value="KsgA/Erm"/>
</dbReference>
<evidence type="ECO:0000256" key="1">
    <source>
        <dbReference type="ARBA" id="ARBA00022552"/>
    </source>
</evidence>
<comment type="caution">
    <text evidence="11">The sequence shown here is derived from an EMBL/GenBank/DDBJ whole genome shotgun (WGS) entry which is preliminary data.</text>
</comment>
<dbReference type="InterPro" id="IPR020596">
    <property type="entry name" value="rRNA_Ade_Mease_Trfase_CS"/>
</dbReference>
<dbReference type="PROSITE" id="PS01131">
    <property type="entry name" value="RRNA_A_DIMETH"/>
    <property type="match status" value="1"/>
</dbReference>
<keyword evidence="2 8" id="KW-0489">Methyltransferase</keyword>
<evidence type="ECO:0000256" key="2">
    <source>
        <dbReference type="ARBA" id="ARBA00022603"/>
    </source>
</evidence>
<dbReference type="InterPro" id="IPR043519">
    <property type="entry name" value="NT_sf"/>
</dbReference>
<feature type="binding site" evidence="8">
    <location>
        <position position="30"/>
    </location>
    <ligand>
        <name>S-adenosyl-L-methionine</name>
        <dbReference type="ChEBI" id="CHEBI:59789"/>
    </ligand>
</feature>
<feature type="binding site" evidence="8">
    <location>
        <position position="122"/>
    </location>
    <ligand>
        <name>S-adenosyl-L-methionine</name>
        <dbReference type="ChEBI" id="CHEBI:59789"/>
    </ligand>
</feature>
<feature type="binding site" evidence="8">
    <location>
        <position position="78"/>
    </location>
    <ligand>
        <name>S-adenosyl-L-methionine</name>
        <dbReference type="ChEBI" id="CHEBI:59789"/>
    </ligand>
</feature>
<dbReference type="Gene3D" id="3.30.460.10">
    <property type="entry name" value="Beta Polymerase, domain 2"/>
    <property type="match status" value="1"/>
</dbReference>
<evidence type="ECO:0000313" key="12">
    <source>
        <dbReference type="Proteomes" id="UP001642483"/>
    </source>
</evidence>
<dbReference type="PROSITE" id="PS51689">
    <property type="entry name" value="SAM_RNA_A_N6_MT"/>
    <property type="match status" value="1"/>
</dbReference>
<dbReference type="InterPro" id="IPR054708">
    <property type="entry name" value="MTPAP-like_central"/>
</dbReference>
<evidence type="ECO:0000256" key="3">
    <source>
        <dbReference type="ARBA" id="ARBA00022679"/>
    </source>
</evidence>
<dbReference type="InterPro" id="IPR029063">
    <property type="entry name" value="SAM-dependent_MTases_sf"/>
</dbReference>
<evidence type="ECO:0000256" key="5">
    <source>
        <dbReference type="ARBA" id="ARBA00022723"/>
    </source>
</evidence>
<comment type="similarity">
    <text evidence="8">Belongs to the class I-like SAM-binding methyltransferase superfamily. rRNA adenine N(6)-methyltransferase family.</text>
</comment>
<feature type="region of interest" description="Disordered" evidence="9">
    <location>
        <begin position="684"/>
        <end position="706"/>
    </location>
</feature>
<accession>A0ABP0GXJ9</accession>
<dbReference type="PANTHER" id="PTHR23092">
    <property type="entry name" value="POLY(A) RNA POLYMERASE"/>
    <property type="match status" value="1"/>
</dbReference>
<feature type="compositionally biased region" description="Low complexity" evidence="9">
    <location>
        <begin position="685"/>
        <end position="697"/>
    </location>
</feature>
<dbReference type="Pfam" id="PF00398">
    <property type="entry name" value="RrnaAD"/>
    <property type="match status" value="1"/>
</dbReference>
<dbReference type="InterPro" id="IPR002058">
    <property type="entry name" value="PAP_assoc"/>
</dbReference>
<organism evidence="11 12">
    <name type="scientific">Clavelina lepadiformis</name>
    <name type="common">Light-bulb sea squirt</name>
    <name type="synonym">Ascidia lepadiformis</name>
    <dbReference type="NCBI Taxonomy" id="159417"/>
    <lineage>
        <taxon>Eukaryota</taxon>
        <taxon>Metazoa</taxon>
        <taxon>Chordata</taxon>
        <taxon>Tunicata</taxon>
        <taxon>Ascidiacea</taxon>
        <taxon>Aplousobranchia</taxon>
        <taxon>Clavelinidae</taxon>
        <taxon>Clavelina</taxon>
    </lineage>
</organism>
<keyword evidence="4 8" id="KW-0949">S-adenosyl-L-methionine</keyword>
<dbReference type="SUPFAM" id="SSF81631">
    <property type="entry name" value="PAP/OAS1 substrate-binding domain"/>
    <property type="match status" value="1"/>
</dbReference>
<sequence length="914" mass="102479">MPKTPSTKKCRTHGEAVQQGICFNTSVGQHILKNPLIINGMLDKAALRSTDTVLEIGPGTGNMTVKIMEKVKKVIACEIDPRMSAELQKRVQGTPLQRKLHLIVGDVLKLDALPFFDVCIANLPYQISSPIVFKLLLHRPFFRCAVLMFQREFAERLVAKPGEKLYCRLSLNTQLLARVDLLMKVGKNNFKPPPKVESSVVRIEPRNPPPPVNFTEWQQTKTQKSVPNLMNVLQTIQGVANLKLGCNLCPQFIGSHFNSSVVSQTTNNRLQMRGHTETDFIPFKNADNSPSCKKKATLAKYDGSVSPPHGGKKRRENHGNLNQQLMRHNCVMNLPQPAWVLRNYCPGMVGLHDEIEDFYNYIRPTEEEKCMREHVIKSVKDIVLQLWPTAELDVFGSFPTNLYLPTSDIDIVLFGKWKFLPLWELKEELVGKGIADEHSVKVLDRAAVPIIKFRHPGTGVKVDISFNMKSGVQSVQLIKDYMEKYPTLPKLIFVLKQFLVMRDLNEVWTGGVSSYSLILLCVSFLQLHWRSDAAYPDANLGVLLIEFFELYGKHFNFQNACISVKGNGGLISKEEFRQQLDNGSAPSLLSIEDPLTPGNDLGRGSYCLLQVRNAFNHAYLTLTSALYKQREYSDYQPVSLLSLIIQISLDIIELRSVVRNRRQLYLSTSSIALVSSDLPHPPRCSTGSSECSNASSSDEVNAPSSEDYISSYSVDSETDYHTNRASVRKCHVNTAKRNMPAQRAKSADCLRVQKGFSANTVFSQVNNPSRTHSADRKKTIPRKGAHTSSFVAISPRCTDSKSTLISMEASEKSETHLTYSNAVKLKAAPGKKAAKANIDQQPNDVTKVENYVKKDFSKAIICNSNKNHKQQTRTYRRNLCSQKNNGRNLCGIYGHSFNPSTKSLNSSDKLRSGR</sequence>
<evidence type="ECO:0000259" key="10">
    <source>
        <dbReference type="SMART" id="SM00650"/>
    </source>
</evidence>
<keyword evidence="12" id="KW-1185">Reference proteome</keyword>
<evidence type="ECO:0000313" key="11">
    <source>
        <dbReference type="EMBL" id="CAK8696297.1"/>
    </source>
</evidence>
<evidence type="ECO:0000256" key="4">
    <source>
        <dbReference type="ARBA" id="ARBA00022691"/>
    </source>
</evidence>
<keyword evidence="6" id="KW-0460">Magnesium</keyword>
<dbReference type="PANTHER" id="PTHR23092:SF15">
    <property type="entry name" value="INACTIVE NON-CANONICAL POLY(A) RNA POLYMERASE PROTEIN TRF4-2-RELATED"/>
    <property type="match status" value="1"/>
</dbReference>
<dbReference type="Gene3D" id="3.40.50.150">
    <property type="entry name" value="Vaccinia Virus protein VP39"/>
    <property type="match status" value="1"/>
</dbReference>
<keyword evidence="1" id="KW-0698">rRNA processing</keyword>
<reference evidence="11 12" key="1">
    <citation type="submission" date="2024-02" db="EMBL/GenBank/DDBJ databases">
        <authorList>
            <person name="Daric V."/>
            <person name="Darras S."/>
        </authorList>
    </citation>
    <scope>NUCLEOTIDE SEQUENCE [LARGE SCALE GENOMIC DNA]</scope>
</reference>
<name>A0ABP0GXJ9_CLALP</name>
<dbReference type="SUPFAM" id="SSF53335">
    <property type="entry name" value="S-adenosyl-L-methionine-dependent methyltransferases"/>
    <property type="match status" value="1"/>
</dbReference>
<feature type="binding site" evidence="8">
    <location>
        <position position="32"/>
    </location>
    <ligand>
        <name>S-adenosyl-L-methionine</name>
        <dbReference type="ChEBI" id="CHEBI:59789"/>
    </ligand>
</feature>
<dbReference type="CDD" id="cd05402">
    <property type="entry name" value="NT_PAP_TUTase"/>
    <property type="match status" value="1"/>
</dbReference>
<proteinExistence type="inferred from homology"/>
<feature type="region of interest" description="Disordered" evidence="9">
    <location>
        <begin position="767"/>
        <end position="786"/>
    </location>
</feature>
<feature type="binding site" evidence="8">
    <location>
        <position position="106"/>
    </location>
    <ligand>
        <name>S-adenosyl-L-methionine</name>
        <dbReference type="ChEBI" id="CHEBI:59789"/>
    </ligand>
</feature>
<dbReference type="SUPFAM" id="SSF81301">
    <property type="entry name" value="Nucleotidyltransferase"/>
    <property type="match status" value="1"/>
</dbReference>
<dbReference type="InterPro" id="IPR011530">
    <property type="entry name" value="rRNA_adenine_dimethylase"/>
</dbReference>
<keyword evidence="3 8" id="KW-0808">Transferase</keyword>
<dbReference type="InterPro" id="IPR020598">
    <property type="entry name" value="rRNA_Ade_methylase_Trfase_N"/>
</dbReference>
<gene>
    <name evidence="11" type="ORF">CVLEPA_LOCUS29461</name>
</gene>
<dbReference type="Proteomes" id="UP001642483">
    <property type="component" value="Unassembled WGS sequence"/>
</dbReference>
<evidence type="ECO:0000256" key="7">
    <source>
        <dbReference type="ARBA" id="ARBA00022884"/>
    </source>
</evidence>
<evidence type="ECO:0000256" key="6">
    <source>
        <dbReference type="ARBA" id="ARBA00022842"/>
    </source>
</evidence>
<protein>
    <recommendedName>
        <fullName evidence="10">Ribosomal RNA adenine methylase transferase N-terminal domain-containing protein</fullName>
    </recommendedName>
</protein>
<keyword evidence="5" id="KW-0479">Metal-binding</keyword>
<keyword evidence="7 8" id="KW-0694">RNA-binding</keyword>
<dbReference type="EMBL" id="CAWYQH010000152">
    <property type="protein sequence ID" value="CAK8696297.1"/>
    <property type="molecule type" value="Genomic_DNA"/>
</dbReference>
<evidence type="ECO:0000256" key="9">
    <source>
        <dbReference type="SAM" id="MobiDB-lite"/>
    </source>
</evidence>
<dbReference type="NCBIfam" id="TIGR00755">
    <property type="entry name" value="ksgA"/>
    <property type="match status" value="1"/>
</dbReference>
<feature type="domain" description="Ribosomal RNA adenine methylase transferase N-terminal" evidence="10">
    <location>
        <begin position="37"/>
        <end position="207"/>
    </location>
</feature>
<dbReference type="Pfam" id="PF03828">
    <property type="entry name" value="PAP_assoc"/>
    <property type="match status" value="1"/>
</dbReference>
<dbReference type="SMART" id="SM00650">
    <property type="entry name" value="rADc"/>
    <property type="match status" value="1"/>
</dbReference>
<dbReference type="Gene3D" id="1.10.1410.10">
    <property type="match status" value="1"/>
</dbReference>
<feature type="binding site" evidence="8">
    <location>
        <position position="57"/>
    </location>
    <ligand>
        <name>S-adenosyl-L-methionine</name>
        <dbReference type="ChEBI" id="CHEBI:59789"/>
    </ligand>
</feature>
<dbReference type="Pfam" id="PF22600">
    <property type="entry name" value="MTPAP-like_central"/>
    <property type="match status" value="1"/>
</dbReference>
<dbReference type="InterPro" id="IPR045862">
    <property type="entry name" value="Trf4-like"/>
</dbReference>